<proteinExistence type="predicted"/>
<feature type="region of interest" description="Disordered" evidence="1">
    <location>
        <begin position="1"/>
        <end position="96"/>
    </location>
</feature>
<name>A0A0G4GMP5_VITBC</name>
<evidence type="ECO:0000313" key="2">
    <source>
        <dbReference type="EMBL" id="CEM31461.1"/>
    </source>
</evidence>
<reference evidence="2 3" key="1">
    <citation type="submission" date="2014-11" db="EMBL/GenBank/DDBJ databases">
        <authorList>
            <person name="Zhu J."/>
            <person name="Qi W."/>
            <person name="Song R."/>
        </authorList>
    </citation>
    <scope>NUCLEOTIDE SEQUENCE [LARGE SCALE GENOMIC DNA]</scope>
</reference>
<feature type="compositionally biased region" description="Pro residues" evidence="1">
    <location>
        <begin position="83"/>
        <end position="93"/>
    </location>
</feature>
<gene>
    <name evidence="2" type="ORF">Vbra_2710</name>
</gene>
<dbReference type="AlphaFoldDB" id="A0A0G4GMP5"/>
<feature type="compositionally biased region" description="Polar residues" evidence="1">
    <location>
        <begin position="1"/>
        <end position="16"/>
    </location>
</feature>
<feature type="compositionally biased region" description="Pro residues" evidence="1">
    <location>
        <begin position="247"/>
        <end position="263"/>
    </location>
</feature>
<dbReference type="VEuPathDB" id="CryptoDB:Vbra_2710"/>
<organism evidence="2 3">
    <name type="scientific">Vitrella brassicaformis (strain CCMP3155)</name>
    <dbReference type="NCBI Taxonomy" id="1169540"/>
    <lineage>
        <taxon>Eukaryota</taxon>
        <taxon>Sar</taxon>
        <taxon>Alveolata</taxon>
        <taxon>Colpodellida</taxon>
        <taxon>Vitrellaceae</taxon>
        <taxon>Vitrella</taxon>
    </lineage>
</organism>
<protein>
    <submittedName>
        <fullName evidence="2">Uncharacterized protein</fullName>
    </submittedName>
</protein>
<dbReference type="Proteomes" id="UP000041254">
    <property type="component" value="Unassembled WGS sequence"/>
</dbReference>
<sequence>MLGGTSYTLRNQSDQHPTIICRGSRPTLLAPVQAPSGPGGSRSNASALGLSSAPRNRSSGGPGPHGNPPSPPPASRGPAQPRASPPPHQPSTPFPEDALRDLLTWDMHRIRTANIPTVTRWPLQDEFALRATKADLMINHTDPQLHEAACRLVVLLPTLLLFPTKRSDPTVWQARIRLFDEGDWRALRDEALAWAGRRSNTTPATSASRARRLVKYGELRRAANALTSGRVLPNNDDTLAKLRALHPPAPFPLDPSPTQPPNNAPRAVFEPDDEHLLGALKTAPKGSAQGGTGWRYEHLRAIHS</sequence>
<evidence type="ECO:0000313" key="3">
    <source>
        <dbReference type="Proteomes" id="UP000041254"/>
    </source>
</evidence>
<evidence type="ECO:0000256" key="1">
    <source>
        <dbReference type="SAM" id="MobiDB-lite"/>
    </source>
</evidence>
<feature type="region of interest" description="Disordered" evidence="1">
    <location>
        <begin position="245"/>
        <end position="268"/>
    </location>
</feature>
<dbReference type="EMBL" id="CDMY01000719">
    <property type="protein sequence ID" value="CEM31461.1"/>
    <property type="molecule type" value="Genomic_DNA"/>
</dbReference>
<feature type="compositionally biased region" description="Pro residues" evidence="1">
    <location>
        <begin position="65"/>
        <end position="75"/>
    </location>
</feature>
<accession>A0A0G4GMP5</accession>
<dbReference type="InParanoid" id="A0A0G4GMP5"/>
<keyword evidence="3" id="KW-1185">Reference proteome</keyword>